<keyword evidence="3" id="KW-1185">Reference proteome</keyword>
<evidence type="ECO:0000313" key="2">
    <source>
        <dbReference type="EMBL" id="PIC45774.1"/>
    </source>
</evidence>
<sequence length="228" mass="25270">MFFLENNDSTSSRGIAMPNVRNTSDDELGGFSPRKNGVQHNYSAVGGGGAAFHHLHTSAAPRHVASSEFYDDDEATSPSGGIEIGAGGGKMMANLRRHRQREREAYEDDSFSSSDESSGRPMPRYVGRDTDHVFGEFEMDDEDVEMRSGSGRRDEGKCLYGEDTDEDDYEEEESVSELLPLGGGTRRVPRTPRRKNSSKCGFFGLYSKAILKSENENDTIKEHILISR</sequence>
<evidence type="ECO:0000256" key="1">
    <source>
        <dbReference type="SAM" id="MobiDB-lite"/>
    </source>
</evidence>
<feature type="region of interest" description="Disordered" evidence="1">
    <location>
        <begin position="70"/>
        <end position="89"/>
    </location>
</feature>
<name>A0A2G5V1Y0_9PELO</name>
<dbReference type="Proteomes" id="UP000230233">
    <property type="component" value="Chromosome II"/>
</dbReference>
<dbReference type="AlphaFoldDB" id="A0A2G5V1Y0"/>
<protein>
    <submittedName>
        <fullName evidence="2">Uncharacterized protein</fullName>
    </submittedName>
</protein>
<comment type="caution">
    <text evidence="2">The sequence shown here is derived from an EMBL/GenBank/DDBJ whole genome shotgun (WGS) entry which is preliminary data.</text>
</comment>
<gene>
    <name evidence="2" type="primary">Cnig_chr_II.g5684</name>
    <name evidence="2" type="ORF">B9Z55_005684</name>
</gene>
<proteinExistence type="predicted"/>
<feature type="region of interest" description="Disordered" evidence="1">
    <location>
        <begin position="98"/>
        <end position="128"/>
    </location>
</feature>
<feature type="compositionally biased region" description="Polar residues" evidence="1">
    <location>
        <begin position="1"/>
        <end position="13"/>
    </location>
</feature>
<feature type="compositionally biased region" description="Basic residues" evidence="1">
    <location>
        <begin position="187"/>
        <end position="196"/>
    </location>
</feature>
<dbReference type="OrthoDB" id="10607856at2759"/>
<organism evidence="2 3">
    <name type="scientific">Caenorhabditis nigoni</name>
    <dbReference type="NCBI Taxonomy" id="1611254"/>
    <lineage>
        <taxon>Eukaryota</taxon>
        <taxon>Metazoa</taxon>
        <taxon>Ecdysozoa</taxon>
        <taxon>Nematoda</taxon>
        <taxon>Chromadorea</taxon>
        <taxon>Rhabditida</taxon>
        <taxon>Rhabditina</taxon>
        <taxon>Rhabditomorpha</taxon>
        <taxon>Rhabditoidea</taxon>
        <taxon>Rhabditidae</taxon>
        <taxon>Peloderinae</taxon>
        <taxon>Caenorhabditis</taxon>
    </lineage>
</organism>
<feature type="compositionally biased region" description="Acidic residues" evidence="1">
    <location>
        <begin position="162"/>
        <end position="175"/>
    </location>
</feature>
<dbReference type="EMBL" id="PDUG01000002">
    <property type="protein sequence ID" value="PIC45774.1"/>
    <property type="molecule type" value="Genomic_DNA"/>
</dbReference>
<evidence type="ECO:0000313" key="3">
    <source>
        <dbReference type="Proteomes" id="UP000230233"/>
    </source>
</evidence>
<reference evidence="3" key="1">
    <citation type="submission" date="2017-10" db="EMBL/GenBank/DDBJ databases">
        <title>Rapid genome shrinkage in a self-fertile nematode reveals novel sperm competition proteins.</title>
        <authorList>
            <person name="Yin D."/>
            <person name="Schwarz E.M."/>
            <person name="Thomas C.G."/>
            <person name="Felde R.L."/>
            <person name="Korf I.F."/>
            <person name="Cutter A.D."/>
            <person name="Schartner C.M."/>
            <person name="Ralston E.J."/>
            <person name="Meyer B.J."/>
            <person name="Haag E.S."/>
        </authorList>
    </citation>
    <scope>NUCLEOTIDE SEQUENCE [LARGE SCALE GENOMIC DNA]</scope>
    <source>
        <strain evidence="3">JU1422</strain>
    </source>
</reference>
<feature type="region of interest" description="Disordered" evidence="1">
    <location>
        <begin position="142"/>
        <end position="196"/>
    </location>
</feature>
<feature type="region of interest" description="Disordered" evidence="1">
    <location>
        <begin position="1"/>
        <end position="22"/>
    </location>
</feature>
<accession>A0A2G5V1Y0</accession>